<evidence type="ECO:0000313" key="2">
    <source>
        <dbReference type="Proteomes" id="UP000001510"/>
    </source>
</evidence>
<protein>
    <submittedName>
        <fullName evidence="1">Uncharacterized protein</fullName>
    </submittedName>
</protein>
<dbReference type="Proteomes" id="UP000001510">
    <property type="component" value="Chromosome"/>
</dbReference>
<dbReference type="EMBL" id="AP009552">
    <property type="protein sequence ID" value="BAG03934.1"/>
    <property type="molecule type" value="Genomic_DNA"/>
</dbReference>
<sequence>MSVVYYGSPLEDSPGSRSLNNASNPHWLYIPLHYSKRELSRSGSLKPLIYLDFLSIPRHGETQKEISERLTAI</sequence>
<gene>
    <name evidence="1" type="ordered locus">MAE_41120</name>
</gene>
<dbReference type="STRING" id="449447.MAE_41120"/>
<name>B0JR65_MICAN</name>
<organism evidence="1 2">
    <name type="scientific">Microcystis aeruginosa (strain NIES-843 / IAM M-2473)</name>
    <dbReference type="NCBI Taxonomy" id="449447"/>
    <lineage>
        <taxon>Bacteria</taxon>
        <taxon>Bacillati</taxon>
        <taxon>Cyanobacteriota</taxon>
        <taxon>Cyanophyceae</taxon>
        <taxon>Oscillatoriophycideae</taxon>
        <taxon>Chroococcales</taxon>
        <taxon>Microcystaceae</taxon>
        <taxon>Microcystis</taxon>
    </lineage>
</organism>
<dbReference type="HOGENOM" id="CLU_2700622_0_0_3"/>
<dbReference type="EnsemblBacteria" id="BAG03934">
    <property type="protein sequence ID" value="BAG03934"/>
    <property type="gene ID" value="MAE_41120"/>
</dbReference>
<dbReference type="KEGG" id="mar:MAE_41120"/>
<proteinExistence type="predicted"/>
<evidence type="ECO:0000313" key="1">
    <source>
        <dbReference type="EMBL" id="BAG03934.1"/>
    </source>
</evidence>
<dbReference type="AlphaFoldDB" id="B0JR65"/>
<reference evidence="1 2" key="1">
    <citation type="journal article" date="2007" name="DNA Res.">
        <title>Complete genomic structure of the bloom-forming toxic cyanobacterium Microcystis aeruginosa NIES-843.</title>
        <authorList>
            <person name="Kaneko T."/>
            <person name="Nakajima N."/>
            <person name="Okamoto S."/>
            <person name="Suzuki I."/>
            <person name="Tanabe Y."/>
            <person name="Tamaoki M."/>
            <person name="Nakamura Y."/>
            <person name="Kasai F."/>
            <person name="Watanabe A."/>
            <person name="Kawashima K."/>
            <person name="Kishida Y."/>
            <person name="Ono A."/>
            <person name="Shimizu Y."/>
            <person name="Takahashi C."/>
            <person name="Minami C."/>
            <person name="Fujishiro T."/>
            <person name="Kohara M."/>
            <person name="Katoh M."/>
            <person name="Nakazaki N."/>
            <person name="Nakayama S."/>
            <person name="Yamada M."/>
            <person name="Tabata S."/>
            <person name="Watanabe M.M."/>
        </authorList>
    </citation>
    <scope>NUCLEOTIDE SEQUENCE [LARGE SCALE GENOMIC DNA]</scope>
    <source>
        <strain evidence="2">NIES-843 / IAM M-247</strain>
    </source>
</reference>
<keyword evidence="2" id="KW-1185">Reference proteome</keyword>
<accession>B0JR65</accession>
<dbReference type="PaxDb" id="449447-MAE_41120"/>